<sequence>MSGSNVEETSEQTRGKELEHTARGRGRKDKSRDALTNMEVRLAKVELAMADTHEGVDLIEQGMEKGLEDLKEPETRRFDKSWPSTRLPCQHEFMDSSTHEAPRVEVPKPQTFSGKRDAKELDNFLWHMELYLEAIALTDEATKFADIEKGTCTIDTWDAFKREIKRQFYPEDVAYLARKSMKRLKHTGSIREYIKEFSTLMLEIPNMSKEELLFNFMDNLQNWAEQELRRCGVQDLATTMAGSQGYTFKEGSSKDPSGKGDKGKDKRKEFTPRTNCFLCDGPHWARDCSKRKALNAMIEEKKNEGDAQVGSLQLLNSLKAKPIPKTPQSKGLMYVEALVNGKATKALVDTGATHNFVFRGGGKETRAPSIQGRRMASRQSIQRSSHYTE</sequence>
<reference evidence="3" key="1">
    <citation type="journal article" date="2007" name="PLoS ONE">
        <title>The first genome sequence of an elite grapevine cultivar (Pinot noir Vitis vinifera L.): coping with a highly heterozygous genome.</title>
        <authorList>
            <person name="Velasco R."/>
            <person name="Zharkikh A."/>
            <person name="Troggio M."/>
            <person name="Cartwright D.A."/>
            <person name="Cestaro A."/>
            <person name="Pruss D."/>
            <person name="Pindo M."/>
            <person name="FitzGerald L.M."/>
            <person name="Vezzulli S."/>
            <person name="Reid J."/>
            <person name="Malacarne G."/>
            <person name="Iliev D."/>
            <person name="Coppola G."/>
            <person name="Wardell B."/>
            <person name="Micheletti D."/>
            <person name="Macalma T."/>
            <person name="Facci M."/>
            <person name="Mitchell J.T."/>
            <person name="Perazzolli M."/>
            <person name="Eldredge G."/>
            <person name="Gatto P."/>
            <person name="Oyzerski R."/>
            <person name="Moretto M."/>
            <person name="Gutin N."/>
            <person name="Stefanini M."/>
            <person name="Chen Y."/>
            <person name="Segala C."/>
            <person name="Davenport C."/>
            <person name="Dematte L."/>
            <person name="Mraz A."/>
            <person name="Battilana J."/>
            <person name="Stormo K."/>
            <person name="Costa F."/>
            <person name="Tao Q."/>
            <person name="Si-Ammour A."/>
            <person name="Harkins T."/>
            <person name="Lackey A."/>
            <person name="Perbost C."/>
            <person name="Taillon B."/>
            <person name="Stella A."/>
            <person name="Solovyev V."/>
            <person name="Fawcett J.A."/>
            <person name="Sterck L."/>
            <person name="Vandepoele K."/>
            <person name="Grando S.M."/>
            <person name="Toppo S."/>
            <person name="Moser C."/>
            <person name="Lanchbury J."/>
            <person name="Bogden R."/>
            <person name="Skolnick M."/>
            <person name="Sgaramella V."/>
            <person name="Bhatnagar S.K."/>
            <person name="Fontana P."/>
            <person name="Gutin A."/>
            <person name="Van de Peer Y."/>
            <person name="Salamini F."/>
            <person name="Viola R."/>
        </authorList>
    </citation>
    <scope>NUCLEOTIDE SEQUENCE</scope>
</reference>
<feature type="region of interest" description="Disordered" evidence="1">
    <location>
        <begin position="359"/>
        <end position="389"/>
    </location>
</feature>
<evidence type="ECO:0000313" key="3">
    <source>
        <dbReference type="EMBL" id="CAN73423.1"/>
    </source>
</evidence>
<dbReference type="EMBL" id="AM427142">
    <property type="protein sequence ID" value="CAN73423.1"/>
    <property type="molecule type" value="Genomic_DNA"/>
</dbReference>
<dbReference type="InterPro" id="IPR005162">
    <property type="entry name" value="Retrotrans_gag_dom"/>
</dbReference>
<dbReference type="AlphaFoldDB" id="A5AHW1"/>
<name>A5AHW1_VITVI</name>
<feature type="compositionally biased region" description="Basic and acidic residues" evidence="1">
    <location>
        <begin position="251"/>
        <end position="267"/>
    </location>
</feature>
<evidence type="ECO:0000256" key="1">
    <source>
        <dbReference type="SAM" id="MobiDB-lite"/>
    </source>
</evidence>
<feature type="compositionally biased region" description="Polar residues" evidence="1">
    <location>
        <begin position="377"/>
        <end position="389"/>
    </location>
</feature>
<protein>
    <recommendedName>
        <fullName evidence="2">Retrotransposon gag domain-containing protein</fullName>
    </recommendedName>
</protein>
<feature type="region of interest" description="Disordered" evidence="1">
    <location>
        <begin position="245"/>
        <end position="267"/>
    </location>
</feature>
<dbReference type="Pfam" id="PF03732">
    <property type="entry name" value="Retrotrans_gag"/>
    <property type="match status" value="1"/>
</dbReference>
<organism evidence="3">
    <name type="scientific">Vitis vinifera</name>
    <name type="common">Grape</name>
    <dbReference type="NCBI Taxonomy" id="29760"/>
    <lineage>
        <taxon>Eukaryota</taxon>
        <taxon>Viridiplantae</taxon>
        <taxon>Streptophyta</taxon>
        <taxon>Embryophyta</taxon>
        <taxon>Tracheophyta</taxon>
        <taxon>Spermatophyta</taxon>
        <taxon>Magnoliopsida</taxon>
        <taxon>eudicotyledons</taxon>
        <taxon>Gunneridae</taxon>
        <taxon>Pentapetalae</taxon>
        <taxon>rosids</taxon>
        <taxon>Vitales</taxon>
        <taxon>Vitaceae</taxon>
        <taxon>Viteae</taxon>
        <taxon>Vitis</taxon>
    </lineage>
</organism>
<evidence type="ECO:0000259" key="2">
    <source>
        <dbReference type="Pfam" id="PF03732"/>
    </source>
</evidence>
<gene>
    <name evidence="3" type="ORF">VITISV_032905</name>
</gene>
<accession>A5AHW1</accession>
<feature type="compositionally biased region" description="Basic and acidic residues" evidence="1">
    <location>
        <begin position="11"/>
        <end position="22"/>
    </location>
</feature>
<dbReference type="InterPro" id="IPR021109">
    <property type="entry name" value="Peptidase_aspartic_dom_sf"/>
</dbReference>
<dbReference type="Gene3D" id="2.40.70.10">
    <property type="entry name" value="Acid Proteases"/>
    <property type="match status" value="1"/>
</dbReference>
<proteinExistence type="predicted"/>
<feature type="region of interest" description="Disordered" evidence="1">
    <location>
        <begin position="1"/>
        <end position="35"/>
    </location>
</feature>
<feature type="domain" description="Retrotransposon gag" evidence="2">
    <location>
        <begin position="136"/>
        <end position="221"/>
    </location>
</feature>